<keyword evidence="9" id="KW-0675">Receptor</keyword>
<dbReference type="NCBIfam" id="TIGR01782">
    <property type="entry name" value="TonB-Xanth-Caul"/>
    <property type="match status" value="1"/>
</dbReference>
<evidence type="ECO:0000256" key="1">
    <source>
        <dbReference type="ARBA" id="ARBA00004442"/>
    </source>
</evidence>
<comment type="similarity">
    <text evidence="4">Belongs to the TonB-dependent receptor family.</text>
</comment>
<keyword evidence="4" id="KW-0798">TonB box</keyword>
<evidence type="ECO:0000259" key="7">
    <source>
        <dbReference type="Pfam" id="PF00593"/>
    </source>
</evidence>
<dbReference type="InterPro" id="IPR037066">
    <property type="entry name" value="Plug_dom_sf"/>
</dbReference>
<evidence type="ECO:0000256" key="3">
    <source>
        <dbReference type="ARBA" id="ARBA00023237"/>
    </source>
</evidence>
<evidence type="ECO:0000256" key="2">
    <source>
        <dbReference type="ARBA" id="ARBA00023136"/>
    </source>
</evidence>
<accession>A0ABY4ZYB3</accession>
<dbReference type="PANTHER" id="PTHR40980">
    <property type="entry name" value="PLUG DOMAIN-CONTAINING PROTEIN"/>
    <property type="match status" value="1"/>
</dbReference>
<keyword evidence="10" id="KW-1185">Reference proteome</keyword>
<dbReference type="InterPro" id="IPR036942">
    <property type="entry name" value="Beta-barrel_TonB_sf"/>
</dbReference>
<evidence type="ECO:0000256" key="6">
    <source>
        <dbReference type="SAM" id="SignalP"/>
    </source>
</evidence>
<feature type="domain" description="TonB-dependent receptor plug" evidence="8">
    <location>
        <begin position="52"/>
        <end position="170"/>
    </location>
</feature>
<dbReference type="PANTHER" id="PTHR40980:SF4">
    <property type="entry name" value="TONB-DEPENDENT RECEPTOR-LIKE BETA-BARREL DOMAIN-CONTAINING PROTEIN"/>
    <property type="match status" value="1"/>
</dbReference>
<dbReference type="InterPro" id="IPR010104">
    <property type="entry name" value="TonB_rcpt_bac"/>
</dbReference>
<evidence type="ECO:0000313" key="9">
    <source>
        <dbReference type="EMBL" id="USQ97543.1"/>
    </source>
</evidence>
<dbReference type="InterPro" id="IPR000531">
    <property type="entry name" value="Beta-barrel_TonB"/>
</dbReference>
<gene>
    <name evidence="9" type="ORF">MZV50_08405</name>
</gene>
<protein>
    <submittedName>
        <fullName evidence="9">TonB-dependent receptor</fullName>
    </submittedName>
</protein>
<evidence type="ECO:0000256" key="5">
    <source>
        <dbReference type="SAM" id="MobiDB-lite"/>
    </source>
</evidence>
<reference evidence="9 10" key="1">
    <citation type="submission" date="2022-04" db="EMBL/GenBank/DDBJ databases">
        <title>Genome sequence of soybean root-associated Caulobacter segnis RL271.</title>
        <authorList>
            <person name="Longley R."/>
            <person name="Bonito G."/>
            <person name="Trigodet F."/>
            <person name="Crosson S."/>
            <person name="Fiebig A."/>
        </authorList>
    </citation>
    <scope>NUCLEOTIDE SEQUENCE [LARGE SCALE GENOMIC DNA]</scope>
    <source>
        <strain evidence="9 10">RL271</strain>
    </source>
</reference>
<comment type="subcellular location">
    <subcellularLocation>
        <location evidence="1 4">Cell outer membrane</location>
    </subcellularLocation>
</comment>
<feature type="domain" description="TonB-dependent receptor-like beta-barrel" evidence="7">
    <location>
        <begin position="421"/>
        <end position="880"/>
    </location>
</feature>
<sequence length="916" mass="99710">MKKHLIHSVAIGAVLCAATPALAQTRDDPAATVDAIVVTGIRRANVKAIDSKLKASGIVDVVGSNEVQALPDLTIVEALRRVPGLSVLPATDNEHPRDEAATPVIRGLGPAYNNVTIDGSPIASPGTPNGNLGSIGRGVRLDILPSSMISEMAVTKTFTADLDPNAVGGAIDLRTRSAFAGGGKPFFTFEIAGGGANDQGQPRKQSPIGGRVQTTGSFTFGPDGRYGLTASANYQKLDTFTETHMTTDTVHAGFYNDAGVLQSGENLGNGFAVPQQDKYWYVQDRRARYGLTLKGEANFTDTLYGFVTGGLYRFQDTMERNEIILDSNQRGTVLNQTATSGQYAKGDVEVGFEHANIITNTQLIQAGLDWKIGDDQVLTARGSISRATYREPMTMIKYITNAAYGAPGTSTGASVVPTAAYAFTYDTSRFNQRFNMNPAAFYDLSAYKAFYYRPDYKRSASDNIYSGRIDWRKNQDRDARGWGFAAGVSYVQDTPEYNVYRVEYGPNTSATPFTLATAAGPAGAPLRYSDGLFLLTIDPVKAAAQWEAARAAGGLNRTDQSNFSNQDNFEHRERTLGAYGIVAYATDKLKAQFGLHEDSTRQDTTGRARVANVWTRLPTQSSYDFLLPSGLVTYDITPTIDLRFGASQTIGRPSYDSYAARTAINFTQTSDKGNPNATGVSVTVGNPDIKPRLSTNLDLAFDWRLSNRYGGLVSVAVFNKDIKDEIFNTASQGFTYDGVTYVNAVVSRPVNASKASVRGVEANLIVNSLEWIHPWLKDVGVSGNWSQLDGELKVLRSSGVTRTLDRLTGQPDQTRNATIFYSHAGLELRAAYNHQGKALRSITPDIAWQDLYWAPCDQVDVQATYEVRPGLTVYGQASNLTHTRMTSLYGPYKNLLKDTYSVPTVFWLGVRFTPRF</sequence>
<evidence type="ECO:0000313" key="10">
    <source>
        <dbReference type="Proteomes" id="UP001057520"/>
    </source>
</evidence>
<dbReference type="Pfam" id="PF07715">
    <property type="entry name" value="Plug"/>
    <property type="match status" value="1"/>
</dbReference>
<name>A0ABY4ZYB3_9CAUL</name>
<feature type="signal peptide" evidence="6">
    <location>
        <begin position="1"/>
        <end position="23"/>
    </location>
</feature>
<dbReference type="EMBL" id="CP096040">
    <property type="protein sequence ID" value="USQ97543.1"/>
    <property type="molecule type" value="Genomic_DNA"/>
</dbReference>
<dbReference type="Proteomes" id="UP001057520">
    <property type="component" value="Chromosome"/>
</dbReference>
<dbReference type="Gene3D" id="2.170.130.10">
    <property type="entry name" value="TonB-dependent receptor, plug domain"/>
    <property type="match status" value="1"/>
</dbReference>
<dbReference type="SUPFAM" id="SSF56935">
    <property type="entry name" value="Porins"/>
    <property type="match status" value="1"/>
</dbReference>
<keyword evidence="6" id="KW-0732">Signal</keyword>
<feature type="region of interest" description="Disordered" evidence="5">
    <location>
        <begin position="194"/>
        <end position="215"/>
    </location>
</feature>
<evidence type="ECO:0000259" key="8">
    <source>
        <dbReference type="Pfam" id="PF07715"/>
    </source>
</evidence>
<keyword evidence="3" id="KW-0998">Cell outer membrane</keyword>
<dbReference type="InterPro" id="IPR012910">
    <property type="entry name" value="Plug_dom"/>
</dbReference>
<organism evidence="9 10">
    <name type="scientific">Caulobacter segnis</name>
    <dbReference type="NCBI Taxonomy" id="88688"/>
    <lineage>
        <taxon>Bacteria</taxon>
        <taxon>Pseudomonadati</taxon>
        <taxon>Pseudomonadota</taxon>
        <taxon>Alphaproteobacteria</taxon>
        <taxon>Caulobacterales</taxon>
        <taxon>Caulobacteraceae</taxon>
        <taxon>Caulobacter</taxon>
    </lineage>
</organism>
<evidence type="ECO:0000256" key="4">
    <source>
        <dbReference type="RuleBase" id="RU003357"/>
    </source>
</evidence>
<dbReference type="Pfam" id="PF00593">
    <property type="entry name" value="TonB_dep_Rec_b-barrel"/>
    <property type="match status" value="1"/>
</dbReference>
<keyword evidence="2 4" id="KW-0472">Membrane</keyword>
<proteinExistence type="inferred from homology"/>
<dbReference type="Gene3D" id="2.40.170.20">
    <property type="entry name" value="TonB-dependent receptor, beta-barrel domain"/>
    <property type="match status" value="1"/>
</dbReference>
<feature type="chain" id="PRO_5045386030" evidence="6">
    <location>
        <begin position="24"/>
        <end position="916"/>
    </location>
</feature>